<feature type="domain" description="YgjP-like metallopeptidase" evidence="1">
    <location>
        <begin position="20"/>
        <end position="228"/>
    </location>
</feature>
<dbReference type="EMBL" id="LZRT01000021">
    <property type="protein sequence ID" value="OUM90135.1"/>
    <property type="molecule type" value="Genomic_DNA"/>
</dbReference>
<dbReference type="Proteomes" id="UP000196475">
    <property type="component" value="Unassembled WGS sequence"/>
</dbReference>
<dbReference type="AlphaFoldDB" id="A0A1Y3PRY5"/>
<keyword evidence="2" id="KW-0378">Hydrolase</keyword>
<dbReference type="PANTHER" id="PTHR30399:SF1">
    <property type="entry name" value="UTP PYROPHOSPHATASE"/>
    <property type="match status" value="1"/>
</dbReference>
<dbReference type="Gene3D" id="3.30.2010.10">
    <property type="entry name" value="Metalloproteases ('zincins'), catalytic domain"/>
    <property type="match status" value="1"/>
</dbReference>
<dbReference type="CDD" id="cd07344">
    <property type="entry name" value="M48_yhfN_like"/>
    <property type="match status" value="1"/>
</dbReference>
<comment type="caution">
    <text evidence="2">The sequence shown here is derived from an EMBL/GenBank/DDBJ whole genome shotgun (WGS) entry which is preliminary data.</text>
</comment>
<accession>A0A1Y3PRY5</accession>
<protein>
    <submittedName>
        <fullName evidence="2">Metal-dependent hydrolase</fullName>
    </submittedName>
</protein>
<dbReference type="InterPro" id="IPR053136">
    <property type="entry name" value="UTP_pyrophosphatase-like"/>
</dbReference>
<dbReference type="PANTHER" id="PTHR30399">
    <property type="entry name" value="UNCHARACTERIZED PROTEIN YGJP"/>
    <property type="match status" value="1"/>
</dbReference>
<gene>
    <name evidence="2" type="ORF">BAA01_11255</name>
</gene>
<evidence type="ECO:0000313" key="3">
    <source>
        <dbReference type="Proteomes" id="UP000196475"/>
    </source>
</evidence>
<organism evidence="2 3">
    <name type="scientific">Bacillus thermozeamaize</name>
    <dbReference type="NCBI Taxonomy" id="230954"/>
    <lineage>
        <taxon>Bacteria</taxon>
        <taxon>Bacillati</taxon>
        <taxon>Bacillota</taxon>
        <taxon>Bacilli</taxon>
        <taxon>Bacillales</taxon>
        <taxon>Bacillaceae</taxon>
        <taxon>Bacillus</taxon>
    </lineage>
</organism>
<reference evidence="3" key="1">
    <citation type="submission" date="2016-06" db="EMBL/GenBank/DDBJ databases">
        <authorList>
            <person name="Nascimento L."/>
            <person name="Pereira R.V."/>
            <person name="Martins L.F."/>
            <person name="Quaggio R.B."/>
            <person name="Silva A.M."/>
            <person name="Setubal J.C."/>
        </authorList>
    </citation>
    <scope>NUCLEOTIDE SEQUENCE [LARGE SCALE GENOMIC DNA]</scope>
</reference>
<evidence type="ECO:0000259" key="1">
    <source>
        <dbReference type="Pfam" id="PF01863"/>
    </source>
</evidence>
<proteinExistence type="predicted"/>
<sequence>MQIQFGAKTIPFEVIYRKRKTMEIRVEPPDRVTVVAPQGTPQEVILQKVYGRASWIVQKLLLCRQIESRPIRREFVNGESFLYLGRNHSLQLILDASLKKPAVKLYRGKFYVTTPDQDEQKIRQAMERWYRAKTLEKVKERVAYYQRYFEQKPAAIRVKEQKKRWASCTARDELLFNWRCVMAPAPVLDYIVVHEMCHMCHKNHSKAFWDLVASILPDYQQSKEWLQKYGVRMDL</sequence>
<dbReference type="Pfam" id="PF01863">
    <property type="entry name" value="YgjP-like"/>
    <property type="match status" value="1"/>
</dbReference>
<dbReference type="InterPro" id="IPR002725">
    <property type="entry name" value="YgjP-like_metallopeptidase"/>
</dbReference>
<dbReference type="GO" id="GO:0016787">
    <property type="term" value="F:hydrolase activity"/>
    <property type="evidence" value="ECO:0007669"/>
    <property type="project" value="UniProtKB-KW"/>
</dbReference>
<evidence type="ECO:0000313" key="2">
    <source>
        <dbReference type="EMBL" id="OUM90135.1"/>
    </source>
</evidence>
<name>A0A1Y3PRY5_9BACI</name>